<protein>
    <recommendedName>
        <fullName evidence="4">VWA domain-containing protein</fullName>
    </recommendedName>
</protein>
<evidence type="ECO:0000313" key="3">
    <source>
        <dbReference type="Proteomes" id="UP000292274"/>
    </source>
</evidence>
<dbReference type="PANTHER" id="PTHR39338:SF7">
    <property type="entry name" value="BLL6692 PROTEIN"/>
    <property type="match status" value="1"/>
</dbReference>
<dbReference type="PANTHER" id="PTHR39338">
    <property type="entry name" value="BLL5662 PROTEIN-RELATED"/>
    <property type="match status" value="1"/>
</dbReference>
<accession>A0A4R0G6E7</accession>
<dbReference type="EMBL" id="SJJR01000029">
    <property type="protein sequence ID" value="TCB90461.1"/>
    <property type="molecule type" value="Genomic_DNA"/>
</dbReference>
<sequence>MTEPLPAFVRELVSRLRRRGLPLGIDDCAALRAALAAGHGLSSNEALRALCVTLFAASTRDAEIITSTLHLVNMPVWAVAAPEPAVGDVPTPAPMPDLQPDIVESVPSLPKGEGDVSRTVPLPRSGGIQPPRSGRPAPPFIMRPQYPLSEREIAQAWRRLRRPRRHGPRVELNVEATMTRYAATGLVTPPVLVPRRVNAARLLLLVDRHGSMTPFHGFIDHFTRSMVRASRLDSITIRYFRNSPGTSPDRSALTQLADPANVEMDAIVDRIPPLAAGWVYDDPGLTQHRPMRKVLDDLTPGSGVVVISDAGAQRGSLVTTRIFDAIALGLAIITRQARIAWLNPLSVDRWADATAEQIARHIPMFPLDRDGMYAAVDILRGRPTVVEAPL</sequence>
<proteinExistence type="predicted"/>
<dbReference type="RefSeq" id="WP_131308768.1">
    <property type="nucleotide sequence ID" value="NZ_SJJR01000029.1"/>
</dbReference>
<organism evidence="2 3">
    <name type="scientific">Micromonospora zingiberis</name>
    <dbReference type="NCBI Taxonomy" id="2053011"/>
    <lineage>
        <taxon>Bacteria</taxon>
        <taxon>Bacillati</taxon>
        <taxon>Actinomycetota</taxon>
        <taxon>Actinomycetes</taxon>
        <taxon>Micromonosporales</taxon>
        <taxon>Micromonosporaceae</taxon>
        <taxon>Micromonospora</taxon>
    </lineage>
</organism>
<dbReference type="AlphaFoldDB" id="A0A4R0G6E7"/>
<evidence type="ECO:0000256" key="1">
    <source>
        <dbReference type="SAM" id="MobiDB-lite"/>
    </source>
</evidence>
<evidence type="ECO:0000313" key="2">
    <source>
        <dbReference type="EMBL" id="TCB90461.1"/>
    </source>
</evidence>
<dbReference type="Proteomes" id="UP000292274">
    <property type="component" value="Unassembled WGS sequence"/>
</dbReference>
<evidence type="ECO:0008006" key="4">
    <source>
        <dbReference type="Google" id="ProtNLM"/>
    </source>
</evidence>
<name>A0A4R0G6E7_9ACTN</name>
<reference evidence="2 3" key="1">
    <citation type="submission" date="2019-02" db="EMBL/GenBank/DDBJ databases">
        <title>Jishengella sp. nov., isolated from a root of Zingiber montanum.</title>
        <authorList>
            <person name="Kuncharoen N."/>
            <person name="Kudo T."/>
            <person name="Masahiro Y."/>
            <person name="Ohkuma M."/>
            <person name="Tanasupawat S."/>
        </authorList>
    </citation>
    <scope>NUCLEOTIDE SEQUENCE [LARGE SCALE GENOMIC DNA]</scope>
    <source>
        <strain evidence="2 3">PLAI 1-1</strain>
    </source>
</reference>
<keyword evidence="3" id="KW-1185">Reference proteome</keyword>
<gene>
    <name evidence="2" type="ORF">E0H26_26925</name>
</gene>
<feature type="region of interest" description="Disordered" evidence="1">
    <location>
        <begin position="108"/>
        <end position="142"/>
    </location>
</feature>
<dbReference type="OrthoDB" id="9764216at2"/>
<comment type="caution">
    <text evidence="2">The sequence shown here is derived from an EMBL/GenBank/DDBJ whole genome shotgun (WGS) entry which is preliminary data.</text>
</comment>